<reference evidence="2 3" key="1">
    <citation type="submission" date="2017-04" db="EMBL/GenBank/DDBJ databases">
        <title>Genomic insights into metabolism of Thermodesulfobium acidiphilum.</title>
        <authorList>
            <person name="Toshchakov S.V."/>
            <person name="Frolov E.N."/>
            <person name="Kublanov I.V."/>
            <person name="Samarov N.I."/>
            <person name="Novikov A."/>
            <person name="Lebedinsky A.V."/>
            <person name="Bonch-Osmolovskaya E.A."/>
            <person name="Chernyh N.A."/>
        </authorList>
    </citation>
    <scope>NUCLEOTIDE SEQUENCE [LARGE SCALE GENOMIC DNA]</scope>
    <source>
        <strain evidence="2 3">3127-1</strain>
    </source>
</reference>
<dbReference type="KEGG" id="taci:TDSAC_0848"/>
<dbReference type="InterPro" id="IPR010397">
    <property type="entry name" value="DUF996"/>
</dbReference>
<feature type="transmembrane region" description="Helical" evidence="1">
    <location>
        <begin position="12"/>
        <end position="40"/>
    </location>
</feature>
<gene>
    <name evidence="2" type="ORF">TDSAC_0848</name>
</gene>
<keyword evidence="1" id="KW-1133">Transmembrane helix</keyword>
<feature type="transmembrane region" description="Helical" evidence="1">
    <location>
        <begin position="61"/>
        <end position="81"/>
    </location>
</feature>
<keyword evidence="1" id="KW-0472">Membrane</keyword>
<dbReference type="OrthoDB" id="9810512at2"/>
<proteinExistence type="predicted"/>
<feature type="transmembrane region" description="Helical" evidence="1">
    <location>
        <begin position="134"/>
        <end position="163"/>
    </location>
</feature>
<accession>A0A2R4W0A4</accession>
<dbReference type="RefSeq" id="WP_108309023.1">
    <property type="nucleotide sequence ID" value="NZ_CP020921.1"/>
</dbReference>
<dbReference type="Pfam" id="PF06195">
    <property type="entry name" value="DUF996"/>
    <property type="match status" value="1"/>
</dbReference>
<protein>
    <submittedName>
        <fullName evidence="2">Putative membrane protein</fullName>
    </submittedName>
</protein>
<evidence type="ECO:0000313" key="2">
    <source>
        <dbReference type="EMBL" id="AWB10205.1"/>
    </source>
</evidence>
<name>A0A2R4W0A4_THEAF</name>
<evidence type="ECO:0000313" key="3">
    <source>
        <dbReference type="Proteomes" id="UP000244792"/>
    </source>
</evidence>
<sequence length="182" mass="20451">MLNFSKEKILGGLGSGLIAFALIPGIGHIFFIIGVIMFMISIYNISRLLKEGEIYSNIIKSFLISIIGVTISLFLGLYTVLSVFSEHWYFGTNIFLSLIIFYSFIIASAVFFRKSLILIALFTDTELFKTSGDVMFWSAILTILAIGFIGMFISWILLSIAFFTMPDSIKNPKVKNSLFDFD</sequence>
<dbReference type="EMBL" id="CP020921">
    <property type="protein sequence ID" value="AWB10205.1"/>
    <property type="molecule type" value="Genomic_DNA"/>
</dbReference>
<keyword evidence="1" id="KW-0812">Transmembrane</keyword>
<evidence type="ECO:0000256" key="1">
    <source>
        <dbReference type="SAM" id="Phobius"/>
    </source>
</evidence>
<feature type="transmembrane region" description="Helical" evidence="1">
    <location>
        <begin position="87"/>
        <end position="113"/>
    </location>
</feature>
<dbReference type="Proteomes" id="UP000244792">
    <property type="component" value="Chromosome"/>
</dbReference>
<dbReference type="AlphaFoldDB" id="A0A2R4W0A4"/>
<keyword evidence="3" id="KW-1185">Reference proteome</keyword>
<organism evidence="2 3">
    <name type="scientific">Thermodesulfobium acidiphilum</name>
    <dbReference type="NCBI Taxonomy" id="1794699"/>
    <lineage>
        <taxon>Bacteria</taxon>
        <taxon>Pseudomonadati</taxon>
        <taxon>Thermodesulfobiota</taxon>
        <taxon>Thermodesulfobiia</taxon>
        <taxon>Thermodesulfobiales</taxon>
        <taxon>Thermodesulfobiaceae</taxon>
        <taxon>Thermodesulfobium</taxon>
    </lineage>
</organism>